<dbReference type="SUPFAM" id="SSF52540">
    <property type="entry name" value="P-loop containing nucleoside triphosphate hydrolases"/>
    <property type="match status" value="1"/>
</dbReference>
<evidence type="ECO:0000313" key="3">
    <source>
        <dbReference type="EMBL" id="NYF38173.1"/>
    </source>
</evidence>
<dbReference type="SMART" id="SM00382">
    <property type="entry name" value="AAA"/>
    <property type="match status" value="1"/>
</dbReference>
<dbReference type="RefSeq" id="WP_179817964.1">
    <property type="nucleotide sequence ID" value="NZ_JACCCO010000001.1"/>
</dbReference>
<keyword evidence="4" id="KW-1185">Reference proteome</keyword>
<comment type="caution">
    <text evidence="3">The sequence shown here is derived from an EMBL/GenBank/DDBJ whole genome shotgun (WGS) entry which is preliminary data.</text>
</comment>
<dbReference type="AlphaFoldDB" id="A0A852USC2"/>
<reference evidence="3 4" key="1">
    <citation type="submission" date="2020-07" db="EMBL/GenBank/DDBJ databases">
        <title>Sequencing the genomes of 1000 actinobacteria strains.</title>
        <authorList>
            <person name="Klenk H.-P."/>
        </authorList>
    </citation>
    <scope>NUCLEOTIDE SEQUENCE [LARGE SCALE GENOMIC DNA]</scope>
    <source>
        <strain evidence="3 4">DSM 45763</strain>
    </source>
</reference>
<evidence type="ECO:0000313" key="4">
    <source>
        <dbReference type="Proteomes" id="UP000576393"/>
    </source>
</evidence>
<gene>
    <name evidence="3" type="ORF">HDA43_000332</name>
</gene>
<dbReference type="PANTHER" id="PTHR23070">
    <property type="entry name" value="BCS1 AAA-TYPE ATPASE"/>
    <property type="match status" value="1"/>
</dbReference>
<dbReference type="InterPro" id="IPR027417">
    <property type="entry name" value="P-loop_NTPase"/>
</dbReference>
<dbReference type="Proteomes" id="UP000576393">
    <property type="component" value="Unassembled WGS sequence"/>
</dbReference>
<proteinExistence type="inferred from homology"/>
<dbReference type="GO" id="GO:0016887">
    <property type="term" value="F:ATP hydrolysis activity"/>
    <property type="evidence" value="ECO:0007669"/>
    <property type="project" value="InterPro"/>
</dbReference>
<organism evidence="3 4">
    <name type="scientific">Streptosporangium sandarakinum</name>
    <dbReference type="NCBI Taxonomy" id="1260955"/>
    <lineage>
        <taxon>Bacteria</taxon>
        <taxon>Bacillati</taxon>
        <taxon>Actinomycetota</taxon>
        <taxon>Actinomycetes</taxon>
        <taxon>Streptosporangiales</taxon>
        <taxon>Streptosporangiaceae</taxon>
        <taxon>Streptosporangium</taxon>
    </lineage>
</organism>
<accession>A0A852USC2</accession>
<comment type="similarity">
    <text evidence="1">Belongs to the AAA ATPase family. BCS1 subfamily.</text>
</comment>
<feature type="domain" description="AAA+ ATPase" evidence="2">
    <location>
        <begin position="187"/>
        <end position="325"/>
    </location>
</feature>
<dbReference type="InterPro" id="IPR003593">
    <property type="entry name" value="AAA+_ATPase"/>
</dbReference>
<protein>
    <recommendedName>
        <fullName evidence="2">AAA+ ATPase domain-containing protein</fullName>
    </recommendedName>
</protein>
<sequence length="369" mass="39792">MSVLKEVPFRPEPRPAELPMNVWLDDGDSAIDVIDALALSPFATGAQPWSRTASLERVRPGAPLMPATGTLVRVASEEDGRDSRLVCGEGWTLRVVRYRNRAATISVTAVDEELARSVLEEVTKDAAEPVPGSDHVEMGFWWQGSHGGRRSSKPITASPWERISGNYARSLSGPLTRLMSVTPADVRGRLVLLHGPPGTGKTTLLRTLAHEWRSWCQVDCVLDPERLFNSPGYLMEVAVGSDEDGENEKWRLLVLEDCDELIRSGAKEATGQGLSRLLNLTDGLLGQGRDVLVAITTNEDLARLHPAVVRPGRCLAQIEVGALPHDEAAAWLGTAEGVHASGATLAELFALRDGVAGPPEAPEAVGLYL</sequence>
<name>A0A852USC2_9ACTN</name>
<dbReference type="EMBL" id="JACCCO010000001">
    <property type="protein sequence ID" value="NYF38173.1"/>
    <property type="molecule type" value="Genomic_DNA"/>
</dbReference>
<dbReference type="Gene3D" id="3.40.50.300">
    <property type="entry name" value="P-loop containing nucleotide triphosphate hydrolases"/>
    <property type="match status" value="1"/>
</dbReference>
<evidence type="ECO:0000259" key="2">
    <source>
        <dbReference type="SMART" id="SM00382"/>
    </source>
</evidence>
<dbReference type="InterPro" id="IPR003959">
    <property type="entry name" value="ATPase_AAA_core"/>
</dbReference>
<evidence type="ECO:0000256" key="1">
    <source>
        <dbReference type="ARBA" id="ARBA00007448"/>
    </source>
</evidence>
<dbReference type="GO" id="GO:0005524">
    <property type="term" value="F:ATP binding"/>
    <property type="evidence" value="ECO:0007669"/>
    <property type="project" value="InterPro"/>
</dbReference>
<dbReference type="InterPro" id="IPR045969">
    <property type="entry name" value="DUF5925"/>
</dbReference>
<dbReference type="Pfam" id="PF00004">
    <property type="entry name" value="AAA"/>
    <property type="match status" value="1"/>
</dbReference>
<dbReference type="Pfam" id="PF19347">
    <property type="entry name" value="DUF5925"/>
    <property type="match status" value="1"/>
</dbReference>
<dbReference type="InterPro" id="IPR050747">
    <property type="entry name" value="Mitochondrial_chaperone_BCS1"/>
</dbReference>